<dbReference type="Proteomes" id="UP000015102">
    <property type="component" value="Unassembled WGS sequence"/>
</dbReference>
<organism evidence="14 15">
    <name type="scientific">Megaselia scalaris</name>
    <name type="common">Humpbacked fly</name>
    <name type="synonym">Phora scalaris</name>
    <dbReference type="NCBI Taxonomy" id="36166"/>
    <lineage>
        <taxon>Eukaryota</taxon>
        <taxon>Metazoa</taxon>
        <taxon>Ecdysozoa</taxon>
        <taxon>Arthropoda</taxon>
        <taxon>Hexapoda</taxon>
        <taxon>Insecta</taxon>
        <taxon>Pterygota</taxon>
        <taxon>Neoptera</taxon>
        <taxon>Endopterygota</taxon>
        <taxon>Diptera</taxon>
        <taxon>Brachycera</taxon>
        <taxon>Muscomorpha</taxon>
        <taxon>Platypezoidea</taxon>
        <taxon>Phoridae</taxon>
        <taxon>Megaseliini</taxon>
        <taxon>Megaselia</taxon>
    </lineage>
</organism>
<protein>
    <recommendedName>
        <fullName evidence="10">Dynein regulatory complex subunit 2</fullName>
    </recommendedName>
    <alternativeName>
        <fullName evidence="11">Coiled-coil domain-containing protein 65</fullName>
    </alternativeName>
</protein>
<dbReference type="OMA" id="CKEMRED"/>
<dbReference type="InterPro" id="IPR039750">
    <property type="entry name" value="DRC1/DRC2"/>
</dbReference>
<dbReference type="EMBL" id="CAQQ02059842">
    <property type="status" value="NOT_ANNOTATED_CDS"/>
    <property type="molecule type" value="Genomic_DNA"/>
</dbReference>
<dbReference type="EMBL" id="CAQQ02059843">
    <property type="status" value="NOT_ANNOTATED_CDS"/>
    <property type="molecule type" value="Genomic_DNA"/>
</dbReference>
<evidence type="ECO:0000259" key="13">
    <source>
        <dbReference type="Pfam" id="PF14772"/>
    </source>
</evidence>
<evidence type="ECO:0000256" key="9">
    <source>
        <dbReference type="ARBA" id="ARBA00038424"/>
    </source>
</evidence>
<evidence type="ECO:0000256" key="12">
    <source>
        <dbReference type="ARBA" id="ARBA00045865"/>
    </source>
</evidence>
<proteinExistence type="inferred from homology"/>
<accession>T1GIU1</accession>
<evidence type="ECO:0000256" key="11">
    <source>
        <dbReference type="ARBA" id="ARBA00041517"/>
    </source>
</evidence>
<dbReference type="EnsemblMetazoa" id="MESCA003376-RA">
    <property type="protein sequence ID" value="MESCA003376-PA"/>
    <property type="gene ID" value="MESCA003376"/>
</dbReference>
<evidence type="ECO:0000256" key="4">
    <source>
        <dbReference type="ARBA" id="ARBA00023054"/>
    </source>
</evidence>
<evidence type="ECO:0000256" key="8">
    <source>
        <dbReference type="ARBA" id="ARBA00037841"/>
    </source>
</evidence>
<dbReference type="InterPro" id="IPR039505">
    <property type="entry name" value="DRC1/2_N"/>
</dbReference>
<dbReference type="GO" id="GO:0003352">
    <property type="term" value="P:regulation of cilium movement"/>
    <property type="evidence" value="ECO:0007669"/>
    <property type="project" value="TreeGrafter"/>
</dbReference>
<keyword evidence="2" id="KW-0963">Cytoplasm</keyword>
<evidence type="ECO:0000256" key="1">
    <source>
        <dbReference type="ARBA" id="ARBA00004611"/>
    </source>
</evidence>
<dbReference type="STRING" id="36166.T1GIU1"/>
<evidence type="ECO:0000256" key="5">
    <source>
        <dbReference type="ARBA" id="ARBA00023069"/>
    </source>
</evidence>
<comment type="function">
    <text evidence="12">Component of the nexin-dynein regulatory complex (N-DRC), a key regulator of ciliary/flagellar motility which maintains the alignment and integrity of the distal axoneme and regulates microtubule sliding in motile axonemes. Plays a critical role in the assembly of N-DRC and also stabilizes the assembly of multiple inner dynein arms and radial spokes. Coassembles with DRC1 to form a central scaffold needed for assembly of the N-DRC and its attachment to the outer doublet microtubules.</text>
</comment>
<dbReference type="GO" id="GO:0070286">
    <property type="term" value="P:axonemal dynein complex assembly"/>
    <property type="evidence" value="ECO:0007669"/>
    <property type="project" value="InterPro"/>
</dbReference>
<keyword evidence="7" id="KW-0966">Cell projection</keyword>
<keyword evidence="15" id="KW-1185">Reference proteome</keyword>
<keyword evidence="6" id="KW-0206">Cytoskeleton</keyword>
<evidence type="ECO:0000313" key="14">
    <source>
        <dbReference type="EnsemblMetazoa" id="MESCA003376-PA"/>
    </source>
</evidence>
<evidence type="ECO:0000256" key="7">
    <source>
        <dbReference type="ARBA" id="ARBA00023273"/>
    </source>
</evidence>
<evidence type="ECO:0000256" key="2">
    <source>
        <dbReference type="ARBA" id="ARBA00022490"/>
    </source>
</evidence>
<dbReference type="PANTHER" id="PTHR21625">
    <property type="entry name" value="NYD-SP28 PROTEIN"/>
    <property type="match status" value="1"/>
</dbReference>
<reference evidence="14" key="2">
    <citation type="submission" date="2015-06" db="UniProtKB">
        <authorList>
            <consortium name="EnsemblMetazoa"/>
        </authorList>
    </citation>
    <scope>IDENTIFICATION</scope>
</reference>
<keyword evidence="3" id="KW-0282">Flagellum</keyword>
<name>T1GIU1_MEGSC</name>
<dbReference type="GO" id="GO:0005858">
    <property type="term" value="C:axonemal dynein complex"/>
    <property type="evidence" value="ECO:0007669"/>
    <property type="project" value="InterPro"/>
</dbReference>
<dbReference type="AlphaFoldDB" id="T1GIU1"/>
<evidence type="ECO:0000256" key="10">
    <source>
        <dbReference type="ARBA" id="ARBA00040899"/>
    </source>
</evidence>
<evidence type="ECO:0000256" key="3">
    <source>
        <dbReference type="ARBA" id="ARBA00022846"/>
    </source>
</evidence>
<dbReference type="HOGENOM" id="CLU_1897960_0_0_1"/>
<keyword evidence="4" id="KW-0175">Coiled coil</keyword>
<dbReference type="Pfam" id="PF14772">
    <property type="entry name" value="NYD-SP28"/>
    <property type="match status" value="1"/>
</dbReference>
<comment type="subcellular location">
    <subcellularLocation>
        <location evidence="1">Cytoplasm</location>
        <location evidence="1">Cytoskeleton</location>
        <location evidence="1">Flagellum axoneme</location>
    </subcellularLocation>
    <subcellularLocation>
        <location evidence="8">Cytoplasm</location>
        <location evidence="8">Cytoskeleton</location>
        <location evidence="8">Flagellum basal body</location>
    </subcellularLocation>
</comment>
<feature type="domain" description="Dynein regulatory complex protein 1/2 N-terminal" evidence="13">
    <location>
        <begin position="26"/>
        <end position="126"/>
    </location>
</feature>
<dbReference type="PANTHER" id="PTHR21625:SF0">
    <property type="entry name" value="DYNEIN REGULATORY COMPLEX SUBUNIT 2"/>
    <property type="match status" value="1"/>
</dbReference>
<keyword evidence="5" id="KW-0969">Cilium</keyword>
<reference evidence="15" key="1">
    <citation type="submission" date="2013-02" db="EMBL/GenBank/DDBJ databases">
        <authorList>
            <person name="Hughes D."/>
        </authorList>
    </citation>
    <scope>NUCLEOTIDE SEQUENCE</scope>
    <source>
        <strain>Durham</strain>
        <strain evidence="15">NC isolate 2 -- Noor lab</strain>
    </source>
</reference>
<evidence type="ECO:0000313" key="15">
    <source>
        <dbReference type="Proteomes" id="UP000015102"/>
    </source>
</evidence>
<sequence length="136" mass="16191">MGKKKGGAKNKLAKMSEEERARYLQHRADVEVETRRRKQQLISLYMKNKLKKEENFSRLNLSKINQEWRSILRNIKCEQLRKDCHQIEIFFNASLEQKNGIINKLLKHLDIAEDMYLKSHQANLENLKILTGRNLK</sequence>
<evidence type="ECO:0000256" key="6">
    <source>
        <dbReference type="ARBA" id="ARBA00023212"/>
    </source>
</evidence>
<dbReference type="GO" id="GO:0060285">
    <property type="term" value="P:cilium-dependent cell motility"/>
    <property type="evidence" value="ECO:0007669"/>
    <property type="project" value="TreeGrafter"/>
</dbReference>
<comment type="similarity">
    <text evidence="9">Belongs to the DRC2 family.</text>
</comment>